<dbReference type="GO" id="GO:0016301">
    <property type="term" value="F:kinase activity"/>
    <property type="evidence" value="ECO:0007669"/>
    <property type="project" value="UniProtKB-KW"/>
</dbReference>
<keyword evidence="2" id="KW-1185">Reference proteome</keyword>
<evidence type="ECO:0000313" key="2">
    <source>
        <dbReference type="Proteomes" id="UP000325081"/>
    </source>
</evidence>
<proteinExistence type="predicted"/>
<name>A0A5A7NX61_STRAF</name>
<reference evidence="2" key="1">
    <citation type="journal article" date="2019" name="Curr. Biol.">
        <title>Genome Sequence of Striga asiatica Provides Insight into the Evolution of Plant Parasitism.</title>
        <authorList>
            <person name="Yoshida S."/>
            <person name="Kim S."/>
            <person name="Wafula E.K."/>
            <person name="Tanskanen J."/>
            <person name="Kim Y.M."/>
            <person name="Honaas L."/>
            <person name="Yang Z."/>
            <person name="Spallek T."/>
            <person name="Conn C.E."/>
            <person name="Ichihashi Y."/>
            <person name="Cheong K."/>
            <person name="Cui S."/>
            <person name="Der J.P."/>
            <person name="Gundlach H."/>
            <person name="Jiao Y."/>
            <person name="Hori C."/>
            <person name="Ishida J.K."/>
            <person name="Kasahara H."/>
            <person name="Kiba T."/>
            <person name="Kim M.S."/>
            <person name="Koo N."/>
            <person name="Laohavisit A."/>
            <person name="Lee Y.H."/>
            <person name="Lumba S."/>
            <person name="McCourt P."/>
            <person name="Mortimer J.C."/>
            <person name="Mutuku J.M."/>
            <person name="Nomura T."/>
            <person name="Sasaki-Sekimoto Y."/>
            <person name="Seto Y."/>
            <person name="Wang Y."/>
            <person name="Wakatake T."/>
            <person name="Sakakibara H."/>
            <person name="Demura T."/>
            <person name="Yamaguchi S."/>
            <person name="Yoneyama K."/>
            <person name="Manabe R.I."/>
            <person name="Nelson D.C."/>
            <person name="Schulman A.H."/>
            <person name="Timko M.P."/>
            <person name="dePamphilis C.W."/>
            <person name="Choi D."/>
            <person name="Shirasu K."/>
        </authorList>
    </citation>
    <scope>NUCLEOTIDE SEQUENCE [LARGE SCALE GENOMIC DNA]</scope>
    <source>
        <strain evidence="2">cv. UVA1</strain>
    </source>
</reference>
<keyword evidence="1" id="KW-0418">Kinase</keyword>
<protein>
    <submittedName>
        <fullName evidence="1">Phosphoenolpyruvate carboxykinase</fullName>
    </submittedName>
</protein>
<sequence length="155" mass="17191">MDATTADMADIEWPTCGTKCLQTDWSVPNPCPRTTVVSPDPKTVTLWAAPTILVKTLLSRIFYSLVHIGSWWHWNSPADPLAEFCAVKALENLKEKRDIKADKTCRSDVSAPDMEVLPANSIFAKSSIFEPSRAEPDSFNLTALINPKLDLTLTE</sequence>
<dbReference type="AlphaFoldDB" id="A0A5A7NX61"/>
<dbReference type="Proteomes" id="UP000325081">
    <property type="component" value="Unassembled WGS sequence"/>
</dbReference>
<accession>A0A5A7NX61</accession>
<evidence type="ECO:0000313" key="1">
    <source>
        <dbReference type="EMBL" id="GER25073.1"/>
    </source>
</evidence>
<dbReference type="EMBL" id="BKCP01000001">
    <property type="protein sequence ID" value="GER25073.1"/>
    <property type="molecule type" value="Genomic_DNA"/>
</dbReference>
<keyword evidence="1" id="KW-0670">Pyruvate</keyword>
<gene>
    <name evidence="1" type="ORF">STAS_00628</name>
</gene>
<organism evidence="1 2">
    <name type="scientific">Striga asiatica</name>
    <name type="common">Asiatic witchweed</name>
    <name type="synonym">Buchnera asiatica</name>
    <dbReference type="NCBI Taxonomy" id="4170"/>
    <lineage>
        <taxon>Eukaryota</taxon>
        <taxon>Viridiplantae</taxon>
        <taxon>Streptophyta</taxon>
        <taxon>Embryophyta</taxon>
        <taxon>Tracheophyta</taxon>
        <taxon>Spermatophyta</taxon>
        <taxon>Magnoliopsida</taxon>
        <taxon>eudicotyledons</taxon>
        <taxon>Gunneridae</taxon>
        <taxon>Pentapetalae</taxon>
        <taxon>asterids</taxon>
        <taxon>lamiids</taxon>
        <taxon>Lamiales</taxon>
        <taxon>Orobanchaceae</taxon>
        <taxon>Buchnereae</taxon>
        <taxon>Striga</taxon>
    </lineage>
</organism>
<keyword evidence="1" id="KW-0808">Transferase</keyword>
<comment type="caution">
    <text evidence="1">The sequence shown here is derived from an EMBL/GenBank/DDBJ whole genome shotgun (WGS) entry which is preliminary data.</text>
</comment>